<reference evidence="1" key="1">
    <citation type="submission" date="2020-11" db="EMBL/GenBank/DDBJ databases">
        <authorList>
            <person name="Tran Van P."/>
        </authorList>
    </citation>
    <scope>NUCLEOTIDE SEQUENCE</scope>
</reference>
<protein>
    <submittedName>
        <fullName evidence="1">Uncharacterized protein</fullName>
    </submittedName>
</protein>
<evidence type="ECO:0000313" key="2">
    <source>
        <dbReference type="Proteomes" id="UP000678499"/>
    </source>
</evidence>
<sequence length="750" mass="84703">MNPKFLRKSFFLLVVILCVLLTTVFRFGRRKGGSFEGNPCQGLLEDGTLQGKIWQPSGCSLHKYSTPQIKTCLLARKSRGISNHFVFIGDSRIISFAGLFMTELGYREKEEFFQLGLGTFLHAKHDQLSDVVVSVSRDVFLTKTKTFFQNLTNVGPPSIVLCGAALWYLANDSYMHAEVPFFRYTLPERVDIFKRNLQVLWVRQDPVDDTDKPNYQITNPKMDLLNSVADDLILNSFSEITNLRAARNLSNHFAFVGDSRTRNLGGAFMKVADFPITKEIGKLRDGTYIIYPHSSVPGTILSYTGDVMLETESGKASGLPGPTPAVIVAGVAFWFIAESSEVHQDVAIFNKSLEERIIWIIQEPVEPSYQVLHKITNYKVDVLNAAMSQVLAYYPKIIQWSSLREFNLQQRSAGKKVSLDFEGDPIHVNLCTTKRLKKAGILGPLLFLLWLSLKSHQRQSISDGKHKEEALKKLSTFEESCEAILSSSGKSRNLSNYFVFIGDSRINYLSDMFVKMTGFNTNNAVVVKDSSTLTYSALYSHSTVSGPVVGYTFRYISDPFLVKNSSQPRNLMPPEPASLVISCALWYSPDETFFRADLHLRNLSIPERVRVYERRLEAWAGNVSEYLKEFPETKVLWGFQEPVDNSVPAYHGITNERLDAFNAAAARVLSKHEGIKLWRSLRQFNILYRAAGNDMIIEGTRDDPVHVRDEVKEAQVQILLNYLCNDFLTRSDHDESNNVLCCSHASVFSV</sequence>
<dbReference type="Proteomes" id="UP000678499">
    <property type="component" value="Unassembled WGS sequence"/>
</dbReference>
<gene>
    <name evidence="1" type="ORF">NMOB1V02_LOCUS836</name>
</gene>
<keyword evidence="2" id="KW-1185">Reference proteome</keyword>
<proteinExistence type="predicted"/>
<dbReference type="EMBL" id="CAJPEX010000077">
    <property type="protein sequence ID" value="CAG0913077.1"/>
    <property type="molecule type" value="Genomic_DNA"/>
</dbReference>
<accession>A0A7R9BEA2</accession>
<evidence type="ECO:0000313" key="1">
    <source>
        <dbReference type="EMBL" id="CAD7272925.1"/>
    </source>
</evidence>
<dbReference type="AlphaFoldDB" id="A0A7R9BEA2"/>
<name>A0A7R9BEA2_9CRUS</name>
<dbReference type="EMBL" id="OA882114">
    <property type="protein sequence ID" value="CAD7272925.1"/>
    <property type="molecule type" value="Genomic_DNA"/>
</dbReference>
<organism evidence="1">
    <name type="scientific">Notodromas monacha</name>
    <dbReference type="NCBI Taxonomy" id="399045"/>
    <lineage>
        <taxon>Eukaryota</taxon>
        <taxon>Metazoa</taxon>
        <taxon>Ecdysozoa</taxon>
        <taxon>Arthropoda</taxon>
        <taxon>Crustacea</taxon>
        <taxon>Oligostraca</taxon>
        <taxon>Ostracoda</taxon>
        <taxon>Podocopa</taxon>
        <taxon>Podocopida</taxon>
        <taxon>Cypridocopina</taxon>
        <taxon>Cypridoidea</taxon>
        <taxon>Cyprididae</taxon>
        <taxon>Notodromas</taxon>
    </lineage>
</organism>